<sequence>MPLPNITAVAGNIYEELVLRFGCPREILSNHGSLFMIEVLAQSPSTSTLILHIFATLAIMEPNWQGIFHLRQVNLGTGVYDLADDGQRILPPCNFGQPTTNPKP</sequence>
<organism evidence="1 2">
    <name type="scientific">Hesseltinella vesiculosa</name>
    <dbReference type="NCBI Taxonomy" id="101127"/>
    <lineage>
        <taxon>Eukaryota</taxon>
        <taxon>Fungi</taxon>
        <taxon>Fungi incertae sedis</taxon>
        <taxon>Mucoromycota</taxon>
        <taxon>Mucoromycotina</taxon>
        <taxon>Mucoromycetes</taxon>
        <taxon>Mucorales</taxon>
        <taxon>Cunninghamellaceae</taxon>
        <taxon>Hesseltinella</taxon>
    </lineage>
</organism>
<dbReference type="OrthoDB" id="2279446at2759"/>
<reference evidence="1 2" key="1">
    <citation type="submission" date="2016-07" db="EMBL/GenBank/DDBJ databases">
        <title>Pervasive Adenine N6-methylation of Active Genes in Fungi.</title>
        <authorList>
            <consortium name="DOE Joint Genome Institute"/>
            <person name="Mondo S.J."/>
            <person name="Dannebaum R.O."/>
            <person name="Kuo R.C."/>
            <person name="Labutti K."/>
            <person name="Haridas S."/>
            <person name="Kuo A."/>
            <person name="Salamov A."/>
            <person name="Ahrendt S.R."/>
            <person name="Lipzen A."/>
            <person name="Sullivan W."/>
            <person name="Andreopoulos W.B."/>
            <person name="Clum A."/>
            <person name="Lindquist E."/>
            <person name="Daum C."/>
            <person name="Ramamoorthy G.K."/>
            <person name="Gryganskyi A."/>
            <person name="Culley D."/>
            <person name="Magnuson J.K."/>
            <person name="James T.Y."/>
            <person name="O'Malley M.A."/>
            <person name="Stajich J.E."/>
            <person name="Spatafora J.W."/>
            <person name="Visel A."/>
            <person name="Grigoriev I.V."/>
        </authorList>
    </citation>
    <scope>NUCLEOTIDE SEQUENCE [LARGE SCALE GENOMIC DNA]</scope>
    <source>
        <strain evidence="1 2">NRRL 3301</strain>
    </source>
</reference>
<evidence type="ECO:0000313" key="1">
    <source>
        <dbReference type="EMBL" id="ORX52417.1"/>
    </source>
</evidence>
<keyword evidence="2" id="KW-1185">Reference proteome</keyword>
<gene>
    <name evidence="1" type="ORF">DM01DRAFT_1408292</name>
</gene>
<proteinExistence type="predicted"/>
<accession>A0A1X2GG69</accession>
<evidence type="ECO:0000313" key="2">
    <source>
        <dbReference type="Proteomes" id="UP000242146"/>
    </source>
</evidence>
<dbReference type="EMBL" id="MCGT01000018">
    <property type="protein sequence ID" value="ORX52417.1"/>
    <property type="molecule type" value="Genomic_DNA"/>
</dbReference>
<protein>
    <submittedName>
        <fullName evidence="1">Uncharacterized protein</fullName>
    </submittedName>
</protein>
<dbReference type="AlphaFoldDB" id="A0A1X2GG69"/>
<name>A0A1X2GG69_9FUNG</name>
<comment type="caution">
    <text evidence="1">The sequence shown here is derived from an EMBL/GenBank/DDBJ whole genome shotgun (WGS) entry which is preliminary data.</text>
</comment>
<dbReference type="Proteomes" id="UP000242146">
    <property type="component" value="Unassembled WGS sequence"/>
</dbReference>